<dbReference type="InterPro" id="IPR050438">
    <property type="entry name" value="LMW_PTPase"/>
</dbReference>
<gene>
    <name evidence="6" type="ORF">CBM15_02950</name>
</gene>
<evidence type="ECO:0000256" key="4">
    <source>
        <dbReference type="SAM" id="Coils"/>
    </source>
</evidence>
<dbReference type="InterPro" id="IPR017867">
    <property type="entry name" value="Tyr_phospatase_low_mol_wt"/>
</dbReference>
<feature type="domain" description="Phosphotyrosine protein phosphatase I" evidence="5">
    <location>
        <begin position="1"/>
        <end position="142"/>
    </location>
</feature>
<proteinExistence type="inferred from homology"/>
<keyword evidence="4" id="KW-0175">Coiled coil</keyword>
<feature type="coiled-coil region" evidence="4">
    <location>
        <begin position="122"/>
        <end position="149"/>
    </location>
</feature>
<dbReference type="SMART" id="SM00226">
    <property type="entry name" value="LMWPc"/>
    <property type="match status" value="1"/>
</dbReference>
<keyword evidence="7" id="KW-1185">Reference proteome</keyword>
<dbReference type="PANTHER" id="PTHR11717:SF31">
    <property type="entry name" value="LOW MOLECULAR WEIGHT PROTEIN-TYROSINE-PHOSPHATASE ETP-RELATED"/>
    <property type="match status" value="1"/>
</dbReference>
<evidence type="ECO:0000256" key="1">
    <source>
        <dbReference type="ARBA" id="ARBA00011063"/>
    </source>
</evidence>
<dbReference type="CDD" id="cd16344">
    <property type="entry name" value="LMWPAP"/>
    <property type="match status" value="1"/>
</dbReference>
<dbReference type="EMBL" id="NHNT01000001">
    <property type="protein sequence ID" value="OUZ40996.1"/>
    <property type="molecule type" value="Genomic_DNA"/>
</dbReference>
<dbReference type="SUPFAM" id="SSF52788">
    <property type="entry name" value="Phosphotyrosine protein phosphatases I"/>
    <property type="match status" value="1"/>
</dbReference>
<dbReference type="PANTHER" id="PTHR11717">
    <property type="entry name" value="LOW MOLECULAR WEIGHT PROTEIN TYROSINE PHOSPHATASE"/>
    <property type="match status" value="1"/>
</dbReference>
<dbReference type="Gene3D" id="3.40.50.2300">
    <property type="match status" value="1"/>
</dbReference>
<protein>
    <submittedName>
        <fullName evidence="6">Protein tyrosine phosphatase</fullName>
    </submittedName>
</protein>
<dbReference type="Pfam" id="PF01451">
    <property type="entry name" value="LMWPc"/>
    <property type="match status" value="1"/>
</dbReference>
<keyword evidence="2" id="KW-0378">Hydrolase</keyword>
<comment type="similarity">
    <text evidence="1">Belongs to the low molecular weight phosphotyrosine protein phosphatase family.</text>
</comment>
<dbReference type="InterPro" id="IPR023485">
    <property type="entry name" value="Ptyr_pPase"/>
</dbReference>
<reference evidence="6 7" key="1">
    <citation type="journal article" date="2017" name="Int. J. Syst. Evol. Microbiol.">
        <title>Solibacillus kalamii sp. nov., isolated from a high-efficiency particulate arrestance filter system used in the International Space Station.</title>
        <authorList>
            <person name="Checinska Sielaff A."/>
            <person name="Kumar R.M."/>
            <person name="Pal D."/>
            <person name="Mayilraj S."/>
            <person name="Venkateswaran K."/>
        </authorList>
    </citation>
    <scope>NUCLEOTIDE SEQUENCE [LARGE SCALE GENOMIC DNA]</scope>
    <source>
        <strain evidence="6 7">ISSFR-015</strain>
    </source>
</reference>
<name>A0ABX3ZNS0_9BACL</name>
<evidence type="ECO:0000256" key="3">
    <source>
        <dbReference type="ARBA" id="ARBA00022912"/>
    </source>
</evidence>
<evidence type="ECO:0000256" key="2">
    <source>
        <dbReference type="ARBA" id="ARBA00022801"/>
    </source>
</evidence>
<sequence>MNIYFICTGNTCRSPMAAAILQAKNYENITVRSAGIYAHEGSDMSLNAKEILHRKNISQSHRSSRFTVEDAQWADLILTMTTAHKEMVLRLVEDAAHKTFTLNEYVAMETGLDIQDPFGGNLQVYEQTYEQLNEAINKLETKLKLEDKI</sequence>
<dbReference type="PRINTS" id="PR00719">
    <property type="entry name" value="LMWPTPASE"/>
</dbReference>
<organism evidence="6 7">
    <name type="scientific">Solibacillus kalamii</name>
    <dbReference type="NCBI Taxonomy" id="1748298"/>
    <lineage>
        <taxon>Bacteria</taxon>
        <taxon>Bacillati</taxon>
        <taxon>Bacillota</taxon>
        <taxon>Bacilli</taxon>
        <taxon>Bacillales</taxon>
        <taxon>Caryophanaceae</taxon>
        <taxon>Solibacillus</taxon>
    </lineage>
</organism>
<evidence type="ECO:0000313" key="6">
    <source>
        <dbReference type="EMBL" id="OUZ40996.1"/>
    </source>
</evidence>
<accession>A0ABX3ZNS0</accession>
<dbReference type="InterPro" id="IPR036196">
    <property type="entry name" value="Ptyr_pPase_sf"/>
</dbReference>
<dbReference type="Proteomes" id="UP000196594">
    <property type="component" value="Unassembled WGS sequence"/>
</dbReference>
<keyword evidence="3" id="KW-0904">Protein phosphatase</keyword>
<evidence type="ECO:0000259" key="5">
    <source>
        <dbReference type="SMART" id="SM00226"/>
    </source>
</evidence>
<comment type="caution">
    <text evidence="6">The sequence shown here is derived from an EMBL/GenBank/DDBJ whole genome shotgun (WGS) entry which is preliminary data.</text>
</comment>
<evidence type="ECO:0000313" key="7">
    <source>
        <dbReference type="Proteomes" id="UP000196594"/>
    </source>
</evidence>